<feature type="region of interest" description="Disordered" evidence="1">
    <location>
        <begin position="74"/>
        <end position="187"/>
    </location>
</feature>
<sequence length="187" mass="21145">MEEGQGRPRRKAKSRSLLRMMEMRDKDETMGDKSWDSSRKRKAKGDNLLGMETAHGEPTHCGVCFSTAILKFSPEEEEAGKDSAEQEEEADQVLIQETNPEEQGGKEPAEEEKEPDGDKEDKEKASRKTVKSTKKRKKPKISTAYERQKRKLKQKEMMQQINEKVKTSTSSSSKPKALKATGTAVVR</sequence>
<keyword evidence="3" id="KW-1185">Reference proteome</keyword>
<proteinExistence type="predicted"/>
<organism evidence="2 3">
    <name type="scientific">Patiria miniata</name>
    <name type="common">Bat star</name>
    <name type="synonym">Asterina miniata</name>
    <dbReference type="NCBI Taxonomy" id="46514"/>
    <lineage>
        <taxon>Eukaryota</taxon>
        <taxon>Metazoa</taxon>
        <taxon>Echinodermata</taxon>
        <taxon>Eleutherozoa</taxon>
        <taxon>Asterozoa</taxon>
        <taxon>Asteroidea</taxon>
        <taxon>Valvatacea</taxon>
        <taxon>Valvatida</taxon>
        <taxon>Asterinidae</taxon>
        <taxon>Patiria</taxon>
    </lineage>
</organism>
<feature type="compositionally biased region" description="Basic and acidic residues" evidence="1">
    <location>
        <begin position="21"/>
        <end position="38"/>
    </location>
</feature>
<feature type="compositionally biased region" description="Low complexity" evidence="1">
    <location>
        <begin position="167"/>
        <end position="181"/>
    </location>
</feature>
<feature type="compositionally biased region" description="Acidic residues" evidence="1">
    <location>
        <begin position="75"/>
        <end position="91"/>
    </location>
</feature>
<feature type="region of interest" description="Disordered" evidence="1">
    <location>
        <begin position="1"/>
        <end position="61"/>
    </location>
</feature>
<evidence type="ECO:0000256" key="1">
    <source>
        <dbReference type="SAM" id="MobiDB-lite"/>
    </source>
</evidence>
<evidence type="ECO:0000313" key="3">
    <source>
        <dbReference type="Proteomes" id="UP000887568"/>
    </source>
</evidence>
<dbReference type="GeneID" id="119736455"/>
<dbReference type="EnsemblMetazoa" id="XM_038210473.1">
    <property type="protein sequence ID" value="XP_038066401.1"/>
    <property type="gene ID" value="LOC119736455"/>
</dbReference>
<feature type="compositionally biased region" description="Basic residues" evidence="1">
    <location>
        <begin position="127"/>
        <end position="140"/>
    </location>
</feature>
<feature type="compositionally biased region" description="Basic residues" evidence="1">
    <location>
        <begin position="7"/>
        <end position="16"/>
    </location>
</feature>
<protein>
    <submittedName>
        <fullName evidence="2">Uncharacterized protein</fullName>
    </submittedName>
</protein>
<accession>A0A914ASS2</accession>
<reference evidence="2" key="1">
    <citation type="submission" date="2022-11" db="UniProtKB">
        <authorList>
            <consortium name="EnsemblMetazoa"/>
        </authorList>
    </citation>
    <scope>IDENTIFICATION</scope>
</reference>
<feature type="compositionally biased region" description="Acidic residues" evidence="1">
    <location>
        <begin position="109"/>
        <end position="118"/>
    </location>
</feature>
<dbReference type="Proteomes" id="UP000887568">
    <property type="component" value="Unplaced"/>
</dbReference>
<dbReference type="RefSeq" id="XP_038066401.1">
    <property type="nucleotide sequence ID" value="XM_038210473.1"/>
</dbReference>
<evidence type="ECO:0000313" key="2">
    <source>
        <dbReference type="EnsemblMetazoa" id="XP_038066401.1"/>
    </source>
</evidence>
<name>A0A914ASS2_PATMI</name>
<dbReference type="AlphaFoldDB" id="A0A914ASS2"/>